<dbReference type="SUPFAM" id="SSF55620">
    <property type="entry name" value="Tetrahydrobiopterin biosynthesis enzymes-like"/>
    <property type="match status" value="1"/>
</dbReference>
<evidence type="ECO:0000256" key="7">
    <source>
        <dbReference type="ARBA" id="ARBA00032903"/>
    </source>
</evidence>
<comment type="pathway">
    <text evidence="2">Cofactor biosynthesis; tetrahydrofolate biosynthesis; 2-amino-4-hydroxy-6-hydroxymethyl-7,8-dihydropteridine diphosphate from 7,8-dihydroneopterin triphosphate: step 3/4.</text>
</comment>
<evidence type="ECO:0000256" key="5">
    <source>
        <dbReference type="ARBA" id="ARBA00022909"/>
    </source>
</evidence>
<dbReference type="Pfam" id="PF02152">
    <property type="entry name" value="FolB"/>
    <property type="match status" value="1"/>
</dbReference>
<comment type="caution">
    <text evidence="9">The sequence shown here is derived from an EMBL/GenBank/DDBJ whole genome shotgun (WGS) entry which is preliminary data.</text>
</comment>
<evidence type="ECO:0000256" key="6">
    <source>
        <dbReference type="ARBA" id="ARBA00023239"/>
    </source>
</evidence>
<evidence type="ECO:0000256" key="4">
    <source>
        <dbReference type="ARBA" id="ARBA00013043"/>
    </source>
</evidence>
<organism evidence="9 10">
    <name type="scientific">Sphaerotilus montanus</name>
    <dbReference type="NCBI Taxonomy" id="522889"/>
    <lineage>
        <taxon>Bacteria</taxon>
        <taxon>Pseudomonadati</taxon>
        <taxon>Pseudomonadota</taxon>
        <taxon>Betaproteobacteria</taxon>
        <taxon>Burkholderiales</taxon>
        <taxon>Sphaerotilaceae</taxon>
        <taxon>Sphaerotilus</taxon>
    </lineage>
</organism>
<accession>A0A7Y9U7S0</accession>
<feature type="domain" description="Dihydroneopterin aldolase/epimerase" evidence="8">
    <location>
        <begin position="25"/>
        <end position="135"/>
    </location>
</feature>
<dbReference type="GO" id="GO:0004150">
    <property type="term" value="F:dihydroneopterin aldolase activity"/>
    <property type="evidence" value="ECO:0007669"/>
    <property type="project" value="UniProtKB-EC"/>
</dbReference>
<keyword evidence="10" id="KW-1185">Reference proteome</keyword>
<comment type="catalytic activity">
    <reaction evidence="1">
        <text>7,8-dihydroneopterin = 6-hydroxymethyl-7,8-dihydropterin + glycolaldehyde</text>
        <dbReference type="Rhea" id="RHEA:10540"/>
        <dbReference type="ChEBI" id="CHEBI:17001"/>
        <dbReference type="ChEBI" id="CHEBI:17071"/>
        <dbReference type="ChEBI" id="CHEBI:44841"/>
        <dbReference type="EC" id="4.1.2.25"/>
    </reaction>
</comment>
<dbReference type="NCBIfam" id="TIGR00526">
    <property type="entry name" value="folB_dom"/>
    <property type="match status" value="1"/>
</dbReference>
<reference evidence="9 10" key="1">
    <citation type="submission" date="2020-07" db="EMBL/GenBank/DDBJ databases">
        <title>Genomic Encyclopedia of Archaeal and Bacterial Type Strains, Phase II (KMG-II): from individual species to whole genera.</title>
        <authorList>
            <person name="Goeker M."/>
        </authorList>
    </citation>
    <scope>NUCLEOTIDE SEQUENCE [LARGE SCALE GENOMIC DNA]</scope>
    <source>
        <strain evidence="9 10">DSM 21226</strain>
    </source>
</reference>
<comment type="similarity">
    <text evidence="3">Belongs to the DHNA family.</text>
</comment>
<evidence type="ECO:0000313" key="9">
    <source>
        <dbReference type="EMBL" id="NYG34092.1"/>
    </source>
</evidence>
<dbReference type="PANTHER" id="PTHR42844">
    <property type="entry name" value="DIHYDRONEOPTERIN ALDOLASE 1-RELATED"/>
    <property type="match status" value="1"/>
</dbReference>
<dbReference type="GO" id="GO:0046656">
    <property type="term" value="P:folic acid biosynthetic process"/>
    <property type="evidence" value="ECO:0007669"/>
    <property type="project" value="UniProtKB-KW"/>
</dbReference>
<evidence type="ECO:0000256" key="2">
    <source>
        <dbReference type="ARBA" id="ARBA00005013"/>
    </source>
</evidence>
<dbReference type="InterPro" id="IPR006157">
    <property type="entry name" value="FolB_dom"/>
</dbReference>
<evidence type="ECO:0000256" key="3">
    <source>
        <dbReference type="ARBA" id="ARBA00005708"/>
    </source>
</evidence>
<dbReference type="PANTHER" id="PTHR42844:SF1">
    <property type="entry name" value="DIHYDRONEOPTERIN ALDOLASE 1-RELATED"/>
    <property type="match status" value="1"/>
</dbReference>
<dbReference type="Proteomes" id="UP000518288">
    <property type="component" value="Unassembled WGS sequence"/>
</dbReference>
<dbReference type="InterPro" id="IPR043133">
    <property type="entry name" value="GTP-CH-I_C/QueF"/>
</dbReference>
<dbReference type="AlphaFoldDB" id="A0A7Y9U7S0"/>
<name>A0A7Y9U7S0_9BURK</name>
<proteinExistence type="inferred from homology"/>
<dbReference type="Gene3D" id="3.30.1130.10">
    <property type="match status" value="1"/>
</dbReference>
<keyword evidence="5" id="KW-0289">Folate biosynthesis</keyword>
<keyword evidence="6 9" id="KW-0456">Lyase</keyword>
<dbReference type="EC" id="4.1.2.25" evidence="4"/>
<gene>
    <name evidence="9" type="ORF">BDD16_003078</name>
</gene>
<dbReference type="InterPro" id="IPR006156">
    <property type="entry name" value="Dihydroneopterin_aldolase"/>
</dbReference>
<sequence length="170" mass="18427">MPAQPASMARTTARPHAATPPMDLVFIEGYTGQTIIGIHESELHRPQPLVIDIEAGLPRAGACRTDDIADTIDYGVVRDRLDALMRDHGVQLLEALAERIAQMLLVEFGAARVRVKVVKPRKFDNVAAVGVQIERQAEPANTEPDSGRGAQVLRWIGSGLVPQATPAPKR</sequence>
<dbReference type="SMART" id="SM00905">
    <property type="entry name" value="FolB"/>
    <property type="match status" value="1"/>
</dbReference>
<dbReference type="RefSeq" id="WP_310732896.1">
    <property type="nucleotide sequence ID" value="NZ_JACCFH010000001.1"/>
</dbReference>
<evidence type="ECO:0000259" key="8">
    <source>
        <dbReference type="SMART" id="SM00905"/>
    </source>
</evidence>
<dbReference type="GO" id="GO:0005737">
    <property type="term" value="C:cytoplasm"/>
    <property type="evidence" value="ECO:0007669"/>
    <property type="project" value="TreeGrafter"/>
</dbReference>
<dbReference type="EMBL" id="JACCFH010000001">
    <property type="protein sequence ID" value="NYG34092.1"/>
    <property type="molecule type" value="Genomic_DNA"/>
</dbReference>
<protein>
    <recommendedName>
        <fullName evidence="4">dihydroneopterin aldolase</fullName>
        <ecNumber evidence="4">4.1.2.25</ecNumber>
    </recommendedName>
    <alternativeName>
        <fullName evidence="7">7,8-dihydroneopterin aldolase</fullName>
    </alternativeName>
</protein>
<evidence type="ECO:0000313" key="10">
    <source>
        <dbReference type="Proteomes" id="UP000518288"/>
    </source>
</evidence>
<evidence type="ECO:0000256" key="1">
    <source>
        <dbReference type="ARBA" id="ARBA00001353"/>
    </source>
</evidence>